<dbReference type="RefSeq" id="WP_339113703.1">
    <property type="nucleotide sequence ID" value="NZ_JAYWLC010000002.1"/>
</dbReference>
<organism evidence="1 2">
    <name type="scientific">Thioclava kandeliae</name>
    <dbReference type="NCBI Taxonomy" id="3070818"/>
    <lineage>
        <taxon>Bacteria</taxon>
        <taxon>Pseudomonadati</taxon>
        <taxon>Pseudomonadota</taxon>
        <taxon>Alphaproteobacteria</taxon>
        <taxon>Rhodobacterales</taxon>
        <taxon>Paracoccaceae</taxon>
        <taxon>Thioclava</taxon>
    </lineage>
</organism>
<dbReference type="EMBL" id="JAYWLC010000002">
    <property type="protein sequence ID" value="MER5170686.1"/>
    <property type="molecule type" value="Genomic_DNA"/>
</dbReference>
<proteinExistence type="predicted"/>
<accession>A0ABV1SDU8</accession>
<reference evidence="1 2" key="1">
    <citation type="submission" date="2024-01" db="EMBL/GenBank/DDBJ databases">
        <authorList>
            <person name="Deng Y."/>
            <person name="Su J."/>
        </authorList>
    </citation>
    <scope>NUCLEOTIDE SEQUENCE [LARGE SCALE GENOMIC DNA]</scope>
    <source>
        <strain evidence="1 2">CPCC 100088</strain>
    </source>
</reference>
<sequence length="260" mass="29456">MATLWVGELGPMERASLASFARFDQTVTVFSYTPLADMPKGFENRDANEILPTETISYYAKENSPSLHSNFFRYHMMGRSEFMWVDLDVIALRPFVFDSEWVYGLQQPDSVNCAVMRVPSDSAVTRELMQYKAGFRGIPPQVTGLRRLKYQIRTLGRGLPIEEWIWGSTGPRAFTAALRNHGAFERALPIDAFYPVAVRDVRQFIEPGRLDDSSFGPDTYGVHLSKSVVERHAKRDFEGKIPSGSYLDLQIAKARAQGFL</sequence>
<evidence type="ECO:0000313" key="1">
    <source>
        <dbReference type="EMBL" id="MER5170686.1"/>
    </source>
</evidence>
<gene>
    <name evidence="1" type="ORF">VSX56_02775</name>
</gene>
<reference evidence="1 2" key="2">
    <citation type="submission" date="2024-06" db="EMBL/GenBank/DDBJ databases">
        <title>Thioclava kandeliae sp. nov. from a rhizosphere soil sample of Kandelia candel in a mangrove.</title>
        <authorList>
            <person name="Mu T."/>
        </authorList>
    </citation>
    <scope>NUCLEOTIDE SEQUENCE [LARGE SCALE GENOMIC DNA]</scope>
    <source>
        <strain evidence="1 2">CPCC 100088</strain>
    </source>
</reference>
<comment type="caution">
    <text evidence="1">The sequence shown here is derived from an EMBL/GenBank/DDBJ whole genome shotgun (WGS) entry which is preliminary data.</text>
</comment>
<evidence type="ECO:0000313" key="2">
    <source>
        <dbReference type="Proteomes" id="UP001438953"/>
    </source>
</evidence>
<dbReference type="Proteomes" id="UP001438953">
    <property type="component" value="Unassembled WGS sequence"/>
</dbReference>
<keyword evidence="2" id="KW-1185">Reference proteome</keyword>
<evidence type="ECO:0008006" key="3">
    <source>
        <dbReference type="Google" id="ProtNLM"/>
    </source>
</evidence>
<protein>
    <recommendedName>
        <fullName evidence="3">Alpha 1,4-glycosyltransferase domain-containing protein</fullName>
    </recommendedName>
</protein>
<name>A0ABV1SDU8_9RHOB</name>